<comment type="PTM">
    <text evidence="8">Binds 2 heme groups per subunit.</text>
</comment>
<keyword evidence="12" id="KW-1185">Reference proteome</keyword>
<organism evidence="11 12">
    <name type="scientific">Vibrio nigripulchritudo</name>
    <dbReference type="NCBI Taxonomy" id="28173"/>
    <lineage>
        <taxon>Bacteria</taxon>
        <taxon>Pseudomonadati</taxon>
        <taxon>Pseudomonadota</taxon>
        <taxon>Gammaproteobacteria</taxon>
        <taxon>Vibrionales</taxon>
        <taxon>Vibrionaceae</taxon>
        <taxon>Vibrio</taxon>
    </lineage>
</organism>
<evidence type="ECO:0000256" key="8">
    <source>
        <dbReference type="PIRSR" id="PIRSR000294-1"/>
    </source>
</evidence>
<keyword evidence="2 8" id="KW-0349">Heme</keyword>
<feature type="binding site" description="covalent" evidence="8">
    <location>
        <position position="78"/>
    </location>
    <ligand>
        <name>heme c</name>
        <dbReference type="ChEBI" id="CHEBI:61717"/>
        <label>1</label>
    </ligand>
</feature>
<dbReference type="PATRIC" id="fig|1260221.3.peg.1986"/>
<feature type="domain" description="Cytochrome c" evidence="10">
    <location>
        <begin position="53"/>
        <end position="183"/>
    </location>
</feature>
<dbReference type="eggNOG" id="COG1858">
    <property type="taxonomic scope" value="Bacteria"/>
</dbReference>
<keyword evidence="4" id="KW-0732">Signal</keyword>
<evidence type="ECO:0000256" key="1">
    <source>
        <dbReference type="ARBA" id="ARBA00004418"/>
    </source>
</evidence>
<feature type="binding site" description="axial binding residue" evidence="9">
    <location>
        <position position="221"/>
    </location>
    <ligand>
        <name>heme c</name>
        <dbReference type="ChEBI" id="CHEBI:61717"/>
        <label>2</label>
    </ligand>
    <ligandPart>
        <name>Fe</name>
        <dbReference type="ChEBI" id="CHEBI:18248"/>
    </ligandPart>
</feature>
<evidence type="ECO:0000256" key="6">
    <source>
        <dbReference type="ARBA" id="ARBA00023002"/>
    </source>
</evidence>
<dbReference type="InterPro" id="IPR026259">
    <property type="entry name" value="MauG/Cytc_peroxidase"/>
</dbReference>
<dbReference type="PIRSF" id="PIRSF000294">
    <property type="entry name" value="Cytochrome-c_peroxidase"/>
    <property type="match status" value="1"/>
</dbReference>
<feature type="domain" description="Cytochrome c" evidence="10">
    <location>
        <begin position="203"/>
        <end position="319"/>
    </location>
</feature>
<dbReference type="STRING" id="28173.VIBNI_A2091"/>
<evidence type="ECO:0000256" key="9">
    <source>
        <dbReference type="PIRSR" id="PIRSR000294-2"/>
    </source>
</evidence>
<evidence type="ECO:0000256" key="5">
    <source>
        <dbReference type="ARBA" id="ARBA00022764"/>
    </source>
</evidence>
<dbReference type="InterPro" id="IPR051395">
    <property type="entry name" value="Cytochrome_c_Peroxidase/MauG"/>
</dbReference>
<dbReference type="GO" id="GO:0046872">
    <property type="term" value="F:metal ion binding"/>
    <property type="evidence" value="ECO:0007669"/>
    <property type="project" value="UniProtKB-KW"/>
</dbReference>
<dbReference type="Pfam" id="PF03150">
    <property type="entry name" value="CCP_MauG"/>
    <property type="match status" value="1"/>
</dbReference>
<evidence type="ECO:0000313" key="11">
    <source>
        <dbReference type="EMBL" id="CCO58175.1"/>
    </source>
</evidence>
<sequence>MWWACLAISLLFAGYFFFQGSKWSGEPLRLPEKKAYSTDVVKPIPSSRIDNQEKVLLGFTLFNDPNFSSNQQVSCASCHHLETNGAEKLRVSHGVNGFGLRNSPTVFNVSLNTRFFWDGRASSLEHQIDGPIHNPLEMNTNWATVVKEVKRSKDYKALFSSTYDGEITEQTIKDALVIFMSSLNTPDAPFDKFLMGDDSALSAAAKRGWFNFQKLGCIACHQGQNLGGNLFQRFGNLQSILPDEQVTDLGRYNLTGNNEDKYVFRVPGLRNVATTPPYFHDGHAATLEEAIAIMARVQLGMELDAVTTLELSAFLNSLTAPKPPILRDLMNENQ</sequence>
<evidence type="ECO:0000256" key="4">
    <source>
        <dbReference type="ARBA" id="ARBA00022729"/>
    </source>
</evidence>
<evidence type="ECO:0000256" key="2">
    <source>
        <dbReference type="ARBA" id="ARBA00022617"/>
    </source>
</evidence>
<dbReference type="EC" id="1.11.1.5" evidence="11"/>
<keyword evidence="5" id="KW-0574">Periplasm</keyword>
<dbReference type="KEGG" id="vni:VIBNI_A2091"/>
<comment type="cofactor">
    <cofactor evidence="8">
        <name>heme</name>
        <dbReference type="ChEBI" id="CHEBI:30413"/>
    </cofactor>
    <text evidence="8">Binds 2 heme groups.</text>
</comment>
<dbReference type="SUPFAM" id="SSF46626">
    <property type="entry name" value="Cytochrome c"/>
    <property type="match status" value="2"/>
</dbReference>
<dbReference type="InterPro" id="IPR009056">
    <property type="entry name" value="Cyt_c-like_dom"/>
</dbReference>
<dbReference type="GO" id="GO:0004130">
    <property type="term" value="F:cytochrome-c peroxidase activity"/>
    <property type="evidence" value="ECO:0007669"/>
    <property type="project" value="UniProtKB-EC"/>
</dbReference>
<keyword evidence="11" id="KW-0575">Peroxidase</keyword>
<feature type="binding site" description="covalent" evidence="8">
    <location>
        <position position="220"/>
    </location>
    <ligand>
        <name>heme c</name>
        <dbReference type="ChEBI" id="CHEBI:61717"/>
        <label>2</label>
    </ligand>
</feature>
<keyword evidence="3 9" id="KW-0479">Metal-binding</keyword>
<evidence type="ECO:0000256" key="3">
    <source>
        <dbReference type="ARBA" id="ARBA00022723"/>
    </source>
</evidence>
<dbReference type="InterPro" id="IPR036909">
    <property type="entry name" value="Cyt_c-like_dom_sf"/>
</dbReference>
<dbReference type="GO" id="GO:0042597">
    <property type="term" value="C:periplasmic space"/>
    <property type="evidence" value="ECO:0007669"/>
    <property type="project" value="UniProtKB-SubCell"/>
</dbReference>
<dbReference type="Gene3D" id="1.10.760.10">
    <property type="entry name" value="Cytochrome c-like domain"/>
    <property type="match status" value="2"/>
</dbReference>
<dbReference type="EMBL" id="FO203526">
    <property type="protein sequence ID" value="CCO58175.1"/>
    <property type="molecule type" value="Genomic_DNA"/>
</dbReference>
<keyword evidence="6 11" id="KW-0560">Oxidoreductase</keyword>
<dbReference type="GO" id="GO:0009055">
    <property type="term" value="F:electron transfer activity"/>
    <property type="evidence" value="ECO:0007669"/>
    <property type="project" value="InterPro"/>
</dbReference>
<keyword evidence="7 9" id="KW-0408">Iron</keyword>
<feature type="binding site" description="axial binding residue" evidence="9">
    <location>
        <position position="294"/>
    </location>
    <ligand>
        <name>heme c</name>
        <dbReference type="ChEBI" id="CHEBI:61717"/>
        <label>2</label>
    </ligand>
    <ligandPart>
        <name>Fe</name>
        <dbReference type="ChEBI" id="CHEBI:18248"/>
    </ligandPart>
</feature>
<dbReference type="PROSITE" id="PS51007">
    <property type="entry name" value="CYTC"/>
    <property type="match status" value="2"/>
</dbReference>
<comment type="subcellular location">
    <subcellularLocation>
        <location evidence="1">Periplasm</location>
    </subcellularLocation>
</comment>
<proteinExistence type="predicted"/>
<dbReference type="PANTHER" id="PTHR30600">
    <property type="entry name" value="CYTOCHROME C PEROXIDASE-RELATED"/>
    <property type="match status" value="1"/>
</dbReference>
<evidence type="ECO:0000259" key="10">
    <source>
        <dbReference type="PROSITE" id="PS51007"/>
    </source>
</evidence>
<dbReference type="GO" id="GO:0020037">
    <property type="term" value="F:heme binding"/>
    <property type="evidence" value="ECO:0007669"/>
    <property type="project" value="InterPro"/>
</dbReference>
<gene>
    <name evidence="11" type="ORF">VIBNI_A2091</name>
</gene>
<feature type="binding site" description="covalent" evidence="8">
    <location>
        <position position="217"/>
    </location>
    <ligand>
        <name>heme c</name>
        <dbReference type="ChEBI" id="CHEBI:61717"/>
        <label>2</label>
    </ligand>
</feature>
<accession>U4JYY4</accession>
<dbReference type="PANTHER" id="PTHR30600:SF7">
    <property type="entry name" value="CYTOCHROME C PEROXIDASE-RELATED"/>
    <property type="match status" value="1"/>
</dbReference>
<dbReference type="Proteomes" id="UP000016895">
    <property type="component" value="Chromosome 1"/>
</dbReference>
<evidence type="ECO:0000313" key="12">
    <source>
        <dbReference type="Proteomes" id="UP000016895"/>
    </source>
</evidence>
<feature type="binding site" description="axial binding residue" evidence="9">
    <location>
        <position position="79"/>
    </location>
    <ligand>
        <name>heme c</name>
        <dbReference type="ChEBI" id="CHEBI:61717"/>
        <label>1</label>
    </ligand>
    <ligandPart>
        <name>Fe</name>
        <dbReference type="ChEBI" id="CHEBI:18248"/>
    </ligandPart>
</feature>
<feature type="binding site" description="covalent" evidence="8">
    <location>
        <position position="75"/>
    </location>
    <ligand>
        <name>heme c</name>
        <dbReference type="ChEBI" id="CHEBI:61717"/>
        <label>1</label>
    </ligand>
</feature>
<protein>
    <submittedName>
        <fullName evidence="11">Putative cytochrome c peroxidase</fullName>
        <ecNumber evidence="11">1.11.1.5</ecNumber>
    </submittedName>
</protein>
<reference evidence="11 12" key="1">
    <citation type="journal article" date="2013" name="ISME J.">
        <title>Comparative genomics of pathogenic lineages of Vibrio nigripulchritudo identifies virulence-associated traits.</title>
        <authorList>
            <person name="Goudenege D."/>
            <person name="Labreuche Y."/>
            <person name="Krin E."/>
            <person name="Ansquer D."/>
            <person name="Mangenot S."/>
            <person name="Calteau A."/>
            <person name="Medigue C."/>
            <person name="Mazel D."/>
            <person name="Polz M.F."/>
            <person name="Le Roux F."/>
        </authorList>
    </citation>
    <scope>NUCLEOTIDE SEQUENCE [LARGE SCALE GENOMIC DNA]</scope>
    <source>
        <strain evidence="12">SnF1</strain>
    </source>
</reference>
<dbReference type="AlphaFoldDB" id="U4JYY4"/>
<dbReference type="InterPro" id="IPR004852">
    <property type="entry name" value="Di-haem_cyt_c_peroxidsae"/>
</dbReference>
<name>U4JYY4_9VIBR</name>
<evidence type="ECO:0000256" key="7">
    <source>
        <dbReference type="ARBA" id="ARBA00023004"/>
    </source>
</evidence>